<name>A0ABP0PR34_9DINO</name>
<reference evidence="1 2" key="1">
    <citation type="submission" date="2024-02" db="EMBL/GenBank/DDBJ databases">
        <authorList>
            <person name="Chen Y."/>
            <person name="Shah S."/>
            <person name="Dougan E. K."/>
            <person name="Thang M."/>
            <person name="Chan C."/>
        </authorList>
    </citation>
    <scope>NUCLEOTIDE SEQUENCE [LARGE SCALE GENOMIC DNA]</scope>
</reference>
<keyword evidence="2" id="KW-1185">Reference proteome</keyword>
<accession>A0ABP0PR34</accession>
<dbReference type="EMBL" id="CAXAMN010023493">
    <property type="protein sequence ID" value="CAK9078037.1"/>
    <property type="molecule type" value="Genomic_DNA"/>
</dbReference>
<evidence type="ECO:0000313" key="2">
    <source>
        <dbReference type="Proteomes" id="UP001642484"/>
    </source>
</evidence>
<feature type="non-terminal residue" evidence="1">
    <location>
        <position position="75"/>
    </location>
</feature>
<comment type="caution">
    <text evidence="1">The sequence shown here is derived from an EMBL/GenBank/DDBJ whole genome shotgun (WGS) entry which is preliminary data.</text>
</comment>
<feature type="non-terminal residue" evidence="1">
    <location>
        <position position="1"/>
    </location>
</feature>
<protein>
    <submittedName>
        <fullName evidence="1">Uncharacterized protein</fullName>
    </submittedName>
</protein>
<evidence type="ECO:0000313" key="1">
    <source>
        <dbReference type="EMBL" id="CAK9078037.1"/>
    </source>
</evidence>
<sequence>VKKLSEGKALADELFGEDTGHLTRSRIWSITGPHDGLIVNHVLSVQNGLDWLSSCASVARIREDVGDHVTSSQSK</sequence>
<proteinExistence type="predicted"/>
<organism evidence="1 2">
    <name type="scientific">Durusdinium trenchii</name>
    <dbReference type="NCBI Taxonomy" id="1381693"/>
    <lineage>
        <taxon>Eukaryota</taxon>
        <taxon>Sar</taxon>
        <taxon>Alveolata</taxon>
        <taxon>Dinophyceae</taxon>
        <taxon>Suessiales</taxon>
        <taxon>Symbiodiniaceae</taxon>
        <taxon>Durusdinium</taxon>
    </lineage>
</organism>
<dbReference type="Proteomes" id="UP001642484">
    <property type="component" value="Unassembled WGS sequence"/>
</dbReference>
<gene>
    <name evidence="1" type="ORF">CCMP2556_LOCUS38448</name>
</gene>